<name>A0A0D3BXQ0_BRAOL</name>
<dbReference type="Gramene" id="Bo4g116620.1">
    <property type="protein sequence ID" value="Bo4g116620.1"/>
    <property type="gene ID" value="Bo4g116620"/>
</dbReference>
<reference evidence="1" key="2">
    <citation type="submission" date="2015-03" db="UniProtKB">
        <authorList>
            <consortium name="EnsemblPlants"/>
        </authorList>
    </citation>
    <scope>IDENTIFICATION</scope>
</reference>
<keyword evidence="2" id="KW-1185">Reference proteome</keyword>
<dbReference type="EnsemblPlants" id="Bo4g116620.1">
    <property type="protein sequence ID" value="Bo4g116620.1"/>
    <property type="gene ID" value="Bo4g116620"/>
</dbReference>
<evidence type="ECO:0000313" key="2">
    <source>
        <dbReference type="Proteomes" id="UP000032141"/>
    </source>
</evidence>
<protein>
    <submittedName>
        <fullName evidence="1">Uncharacterized protein</fullName>
    </submittedName>
</protein>
<reference evidence="1 2" key="1">
    <citation type="journal article" date="2014" name="Genome Biol.">
        <title>Transcriptome and methylome profiling reveals relics of genome dominance in the mesopolyploid Brassica oleracea.</title>
        <authorList>
            <person name="Parkin I.A."/>
            <person name="Koh C."/>
            <person name="Tang H."/>
            <person name="Robinson S.J."/>
            <person name="Kagale S."/>
            <person name="Clarke W.E."/>
            <person name="Town C.D."/>
            <person name="Nixon J."/>
            <person name="Krishnakumar V."/>
            <person name="Bidwell S.L."/>
            <person name="Denoeud F."/>
            <person name="Belcram H."/>
            <person name="Links M.G."/>
            <person name="Just J."/>
            <person name="Clarke C."/>
            <person name="Bender T."/>
            <person name="Huebert T."/>
            <person name="Mason A.S."/>
            <person name="Pires J.C."/>
            <person name="Barker G."/>
            <person name="Moore J."/>
            <person name="Walley P.G."/>
            <person name="Manoli S."/>
            <person name="Batley J."/>
            <person name="Edwards D."/>
            <person name="Nelson M.N."/>
            <person name="Wang X."/>
            <person name="Paterson A.H."/>
            <person name="King G."/>
            <person name="Bancroft I."/>
            <person name="Chalhoub B."/>
            <person name="Sharpe A.G."/>
        </authorList>
    </citation>
    <scope>NUCLEOTIDE SEQUENCE</scope>
    <source>
        <strain evidence="1 2">cv. TO1000</strain>
    </source>
</reference>
<sequence length="57" mass="6628">MMIMLDSFSKIFFFLSSLKLNQSARLTQRLEHRPFVVRCEASSNGREEAGYEEDVLV</sequence>
<dbReference type="STRING" id="109376.A0A0D3BXQ0"/>
<accession>A0A0D3BXQ0</accession>
<proteinExistence type="predicted"/>
<dbReference type="Proteomes" id="UP000032141">
    <property type="component" value="Chromosome C4"/>
</dbReference>
<organism evidence="1 2">
    <name type="scientific">Brassica oleracea var. oleracea</name>
    <dbReference type="NCBI Taxonomy" id="109376"/>
    <lineage>
        <taxon>Eukaryota</taxon>
        <taxon>Viridiplantae</taxon>
        <taxon>Streptophyta</taxon>
        <taxon>Embryophyta</taxon>
        <taxon>Tracheophyta</taxon>
        <taxon>Spermatophyta</taxon>
        <taxon>Magnoliopsida</taxon>
        <taxon>eudicotyledons</taxon>
        <taxon>Gunneridae</taxon>
        <taxon>Pentapetalae</taxon>
        <taxon>rosids</taxon>
        <taxon>malvids</taxon>
        <taxon>Brassicales</taxon>
        <taxon>Brassicaceae</taxon>
        <taxon>Brassiceae</taxon>
        <taxon>Brassica</taxon>
    </lineage>
</organism>
<dbReference type="HOGENOM" id="CLU_3017023_0_0_1"/>
<evidence type="ECO:0000313" key="1">
    <source>
        <dbReference type="EnsemblPlants" id="Bo4g116620.1"/>
    </source>
</evidence>
<dbReference type="AlphaFoldDB" id="A0A0D3BXQ0"/>